<feature type="region of interest" description="Disordered" evidence="1">
    <location>
        <begin position="1"/>
        <end position="26"/>
    </location>
</feature>
<feature type="compositionally biased region" description="Gly residues" evidence="1">
    <location>
        <begin position="698"/>
        <end position="708"/>
    </location>
</feature>
<feature type="region of interest" description="Disordered" evidence="1">
    <location>
        <begin position="167"/>
        <end position="188"/>
    </location>
</feature>
<organism evidence="3 4">
    <name type="scientific">Raphidocelis subcapitata</name>
    <dbReference type="NCBI Taxonomy" id="307507"/>
    <lineage>
        <taxon>Eukaryota</taxon>
        <taxon>Viridiplantae</taxon>
        <taxon>Chlorophyta</taxon>
        <taxon>core chlorophytes</taxon>
        <taxon>Chlorophyceae</taxon>
        <taxon>CS clade</taxon>
        <taxon>Sphaeropleales</taxon>
        <taxon>Selenastraceae</taxon>
        <taxon>Raphidocelis</taxon>
    </lineage>
</organism>
<feature type="compositionally biased region" description="Gly residues" evidence="1">
    <location>
        <begin position="170"/>
        <end position="188"/>
    </location>
</feature>
<dbReference type="PANTHER" id="PTHR12136">
    <property type="entry name" value="ENHANCED DISEASE RESISTANCE-RELATED"/>
    <property type="match status" value="1"/>
</dbReference>
<dbReference type="EMBL" id="BDRX01000002">
    <property type="protein sequence ID" value="GBF87676.1"/>
    <property type="molecule type" value="Genomic_DNA"/>
</dbReference>
<feature type="compositionally biased region" description="Gly residues" evidence="1">
    <location>
        <begin position="7"/>
        <end position="26"/>
    </location>
</feature>
<evidence type="ECO:0000313" key="4">
    <source>
        <dbReference type="Proteomes" id="UP000247498"/>
    </source>
</evidence>
<dbReference type="OrthoDB" id="9970435at2759"/>
<evidence type="ECO:0000256" key="1">
    <source>
        <dbReference type="SAM" id="MobiDB-lite"/>
    </source>
</evidence>
<evidence type="ECO:0000313" key="3">
    <source>
        <dbReference type="EMBL" id="GBF87676.1"/>
    </source>
</evidence>
<comment type="caution">
    <text evidence="3">The sequence shown here is derived from an EMBL/GenBank/DDBJ whole genome shotgun (WGS) entry which is preliminary data.</text>
</comment>
<dbReference type="PANTHER" id="PTHR12136:SF41">
    <property type="entry name" value="PLECKSTRIN HOMOLOGY (PH) AND LIPID-BINDING START DOMAINS-CONTAINING PROTEIN"/>
    <property type="match status" value="1"/>
</dbReference>
<dbReference type="InterPro" id="IPR009769">
    <property type="entry name" value="EDR2_C"/>
</dbReference>
<dbReference type="STRING" id="307507.A0A2V0NK69"/>
<evidence type="ECO:0000259" key="2">
    <source>
        <dbReference type="Pfam" id="PF07059"/>
    </source>
</evidence>
<gene>
    <name evidence="3" type="ORF">Rsub_00387</name>
</gene>
<dbReference type="Proteomes" id="UP000247498">
    <property type="component" value="Unassembled WGS sequence"/>
</dbReference>
<keyword evidence="4" id="KW-1185">Reference proteome</keyword>
<feature type="region of interest" description="Disordered" evidence="1">
    <location>
        <begin position="665"/>
        <end position="708"/>
    </location>
</feature>
<accession>A0A2V0NK69</accession>
<protein>
    <recommendedName>
        <fullName evidence="2">Protein ENHANCED DISEASE RESISTANCE 2 C-terminal domain-containing protein</fullName>
    </recommendedName>
</protein>
<feature type="compositionally biased region" description="Low complexity" evidence="1">
    <location>
        <begin position="686"/>
        <end position="696"/>
    </location>
</feature>
<proteinExistence type="predicted"/>
<feature type="domain" description="Protein ENHANCED DISEASE RESISTANCE 2 C-terminal" evidence="2">
    <location>
        <begin position="431"/>
        <end position="658"/>
    </location>
</feature>
<dbReference type="InterPro" id="IPR045096">
    <property type="entry name" value="EDR2-like"/>
</dbReference>
<reference evidence="3 4" key="1">
    <citation type="journal article" date="2018" name="Sci. Rep.">
        <title>Raphidocelis subcapitata (=Pseudokirchneriella subcapitata) provides an insight into genome evolution and environmental adaptations in the Sphaeropleales.</title>
        <authorList>
            <person name="Suzuki S."/>
            <person name="Yamaguchi H."/>
            <person name="Nakajima N."/>
            <person name="Kawachi M."/>
        </authorList>
    </citation>
    <scope>NUCLEOTIDE SEQUENCE [LARGE SCALE GENOMIC DNA]</scope>
    <source>
        <strain evidence="3 4">NIES-35</strain>
    </source>
</reference>
<name>A0A2V0NK69_9CHLO</name>
<dbReference type="AlphaFoldDB" id="A0A2V0NK69"/>
<dbReference type="InParanoid" id="A0A2V0NK69"/>
<sequence>MPHRGMNGAGGSFSGSGEGPRGGGGVPVPLAIAKSWRPYGGAAAEAGGTAIYRHEAAAPEPGIGGELMSSALVSGPPEQVLAALTHPDSPTGLLGPAASTTVLEEGPGGIVLAIELQPAPGSAAALVCAPRCAVVRVSRRRLPDGITLVLFCSLPRREARRLLAAARGGPADGGGGGGSAGGSGGGGGGPAGSLLRGAAALLWQPVLVEVHGGFSVVGLPPAGPGADGGGGDAGRHCGESMVTGIFRADLGGALSGAGAARSAADRGWLGALAGAFVDRMLLAVPLAKREVESGRARVYQAAAAAAAAAGMVPPRRRPAAGVAHSAPGALTPRGGGSGLRAAAPPPSPCGSWGGAVARASSAGGAAVGTVVSGICTLIRRASSAAVGDGTSGGGAAPAAAAAAAAAHGGEAGARTGLDPRMWRELHRNGAAAPFRVRGPRYLQDRAKVAAGPPEFQLAAVEIATTPTAVHHLSRFLPSVRCSGAPFTFVVNMMVPSAHEVLHVVMIFRSSGWHPDMLAGHPTDGWRPFHYALKRFLAADDTERSNMFKMIPHVERGSPPCATPNAPIPPSPRRWVLKQTVGTTPVIMGRKLSTTYHVTDRYVEVDIDVSSCKTAGYIVGMVRGVTTSLTVDLAYLLEGQRAEELPESLIGAVRFDGIDLSLGGPLDTSRELPMAPRGGGGGGGAKGAAAAGQARGGVPRRGGGARPEQ</sequence>
<feature type="compositionally biased region" description="Gly residues" evidence="1">
    <location>
        <begin position="676"/>
        <end position="685"/>
    </location>
</feature>
<dbReference type="Pfam" id="PF07059">
    <property type="entry name" value="EDR2_C"/>
    <property type="match status" value="1"/>
</dbReference>